<gene>
    <name evidence="2" type="ORF">K788_00003585</name>
</gene>
<organism evidence="2 3">
    <name type="scientific">Paraburkholderia caribensis MBA4</name>
    <dbReference type="NCBI Taxonomy" id="1323664"/>
    <lineage>
        <taxon>Bacteria</taxon>
        <taxon>Pseudomonadati</taxon>
        <taxon>Pseudomonadota</taxon>
        <taxon>Betaproteobacteria</taxon>
        <taxon>Burkholderiales</taxon>
        <taxon>Burkholderiaceae</taxon>
        <taxon>Paraburkholderia</taxon>
    </lineage>
</organism>
<evidence type="ECO:0000313" key="3">
    <source>
        <dbReference type="Proteomes" id="UP000019146"/>
    </source>
</evidence>
<name>A0A0P0RHM0_9BURK</name>
<reference evidence="2 3" key="1">
    <citation type="journal article" date="2014" name="Genome Announc.">
        <title>Draft Genome Sequence of the Haloacid-Degrading Burkholderia caribensis Strain MBA4.</title>
        <authorList>
            <person name="Pan Y."/>
            <person name="Kong K.F."/>
            <person name="Tsang J.S."/>
        </authorList>
    </citation>
    <scope>NUCLEOTIDE SEQUENCE [LARGE SCALE GENOMIC DNA]</scope>
    <source>
        <strain evidence="2 3">MBA4</strain>
    </source>
</reference>
<protein>
    <submittedName>
        <fullName evidence="2">Uncharacterized protein</fullName>
    </submittedName>
</protein>
<keyword evidence="1" id="KW-1133">Transmembrane helix</keyword>
<dbReference type="KEGG" id="bcai:K788_00003585"/>
<evidence type="ECO:0000256" key="1">
    <source>
        <dbReference type="SAM" id="Phobius"/>
    </source>
</evidence>
<dbReference type="EMBL" id="CP012747">
    <property type="protein sequence ID" value="ALL68262.1"/>
    <property type="molecule type" value="Genomic_DNA"/>
</dbReference>
<accession>A0A0P0RHM0</accession>
<feature type="transmembrane region" description="Helical" evidence="1">
    <location>
        <begin position="173"/>
        <end position="196"/>
    </location>
</feature>
<keyword evidence="1" id="KW-0812">Transmembrane</keyword>
<feature type="transmembrane region" description="Helical" evidence="1">
    <location>
        <begin position="146"/>
        <end position="167"/>
    </location>
</feature>
<sequence>MEDIKKLDASSWEVGTLIFATTAVRDAPLVQWTEELSNQRVAAGKFALRIEFWDDICNHIFAHEPLQQQYVPTPDSITLIAFRDAQKRSEEAAAKIQSMIEALVAAQKGRAKDDEPYDRHGRLSVNAKRSYVLKGPIANSKRLRPYAIGASILGFAIWSILGTPIFLHHPPASFGFFVGLSTMMIGLMLVIICNILKYRRPTLASPFQRDLLFEADASGNVYLTRISASCPQCGSNMRYRFEGPLKGPLVPRLVCPRYDQAHSLIFDFTSMPDAGSDLSG</sequence>
<keyword evidence="1" id="KW-0472">Membrane</keyword>
<dbReference type="Proteomes" id="UP000019146">
    <property type="component" value="Chromosome 2"/>
</dbReference>
<evidence type="ECO:0000313" key="2">
    <source>
        <dbReference type="EMBL" id="ALL68262.1"/>
    </source>
</evidence>
<dbReference type="AlphaFoldDB" id="A0A0P0RHM0"/>
<proteinExistence type="predicted"/>